<feature type="domain" description="Carbohydrate kinase PfkB" evidence="4">
    <location>
        <begin position="21"/>
        <end position="280"/>
    </location>
</feature>
<dbReference type="InterPro" id="IPR050306">
    <property type="entry name" value="PfkB_Carbo_kinase"/>
</dbReference>
<evidence type="ECO:0000256" key="1">
    <source>
        <dbReference type="ARBA" id="ARBA00010688"/>
    </source>
</evidence>
<proteinExistence type="inferred from homology"/>
<dbReference type="PROSITE" id="PS00584">
    <property type="entry name" value="PFKB_KINASES_2"/>
    <property type="match status" value="1"/>
</dbReference>
<name>A0A1M7G0G1_9BACT</name>
<dbReference type="GO" id="GO:0016301">
    <property type="term" value="F:kinase activity"/>
    <property type="evidence" value="ECO:0007669"/>
    <property type="project" value="UniProtKB-KW"/>
</dbReference>
<dbReference type="PANTHER" id="PTHR43085">
    <property type="entry name" value="HEXOKINASE FAMILY MEMBER"/>
    <property type="match status" value="1"/>
</dbReference>
<evidence type="ECO:0000313" key="6">
    <source>
        <dbReference type="Proteomes" id="UP000184420"/>
    </source>
</evidence>
<gene>
    <name evidence="5" type="ORF">SAMN05444266_106340</name>
</gene>
<keyword evidence="3 5" id="KW-0418">Kinase</keyword>
<evidence type="ECO:0000256" key="3">
    <source>
        <dbReference type="ARBA" id="ARBA00022777"/>
    </source>
</evidence>
<evidence type="ECO:0000313" key="5">
    <source>
        <dbReference type="EMBL" id="SHM09427.1"/>
    </source>
</evidence>
<comment type="similarity">
    <text evidence="1">Belongs to the carbohydrate kinase PfkB family.</text>
</comment>
<dbReference type="Gene3D" id="3.40.1190.20">
    <property type="match status" value="1"/>
</dbReference>
<keyword evidence="2" id="KW-0808">Transferase</keyword>
<dbReference type="SUPFAM" id="SSF53613">
    <property type="entry name" value="Ribokinase-like"/>
    <property type="match status" value="1"/>
</dbReference>
<dbReference type="EMBL" id="FRBL01000006">
    <property type="protein sequence ID" value="SHM09427.1"/>
    <property type="molecule type" value="Genomic_DNA"/>
</dbReference>
<dbReference type="AlphaFoldDB" id="A0A1M7G0G1"/>
<dbReference type="InterPro" id="IPR029056">
    <property type="entry name" value="Ribokinase-like"/>
</dbReference>
<organism evidence="5 6">
    <name type="scientific">Chitinophaga jiangningensis</name>
    <dbReference type="NCBI Taxonomy" id="1419482"/>
    <lineage>
        <taxon>Bacteria</taxon>
        <taxon>Pseudomonadati</taxon>
        <taxon>Bacteroidota</taxon>
        <taxon>Chitinophagia</taxon>
        <taxon>Chitinophagales</taxon>
        <taxon>Chitinophagaceae</taxon>
        <taxon>Chitinophaga</taxon>
    </lineage>
</organism>
<dbReference type="PANTHER" id="PTHR43085:SF57">
    <property type="entry name" value="CARBOHYDRATE KINASE PFKB DOMAIN-CONTAINING PROTEIN"/>
    <property type="match status" value="1"/>
</dbReference>
<sequence>MKTEIVCFGEVLWDILPDKELPGGAPMNVAYHLQKMGHTTAMVTRVGQDAYGEQLLQLMRGYGLNTAYIQQDELVPTGKVLATITPSQEMAYDILFPAAWDFIAADLTWEAFLDAHPAYIIFGSLSSRHAVSREALKAMLRVPALRVLDVNLRPPHFSMEQVDWLLQHADIVKINEHELVELSRWFSFSGDMEACIEQLQEKYLPRAIIVTLGAAGAVLYEDGVFHYEKGHVVQVVDTIGSGDALLAGYLHARHQGSEPAAAIRFGNALGALVAGKSGGCPQYELKEIDALL</sequence>
<dbReference type="STRING" id="1419482.SAMN05444266_106340"/>
<protein>
    <submittedName>
        <fullName evidence="5">Fructokinase</fullName>
    </submittedName>
</protein>
<dbReference type="CDD" id="cd01167">
    <property type="entry name" value="bac_FRK"/>
    <property type="match status" value="1"/>
</dbReference>
<evidence type="ECO:0000259" key="4">
    <source>
        <dbReference type="Pfam" id="PF00294"/>
    </source>
</evidence>
<keyword evidence="6" id="KW-1185">Reference proteome</keyword>
<dbReference type="PROSITE" id="PS00583">
    <property type="entry name" value="PFKB_KINASES_1"/>
    <property type="match status" value="1"/>
</dbReference>
<dbReference type="InterPro" id="IPR002173">
    <property type="entry name" value="Carboh/pur_kinase_PfkB_CS"/>
</dbReference>
<accession>A0A1M7G0G1</accession>
<dbReference type="Pfam" id="PF00294">
    <property type="entry name" value="PfkB"/>
    <property type="match status" value="1"/>
</dbReference>
<reference evidence="5 6" key="1">
    <citation type="submission" date="2016-11" db="EMBL/GenBank/DDBJ databases">
        <authorList>
            <person name="Jaros S."/>
            <person name="Januszkiewicz K."/>
            <person name="Wedrychowicz H."/>
        </authorList>
    </citation>
    <scope>NUCLEOTIDE SEQUENCE [LARGE SCALE GENOMIC DNA]</scope>
    <source>
        <strain evidence="5 6">DSM 27406</strain>
    </source>
</reference>
<dbReference type="InterPro" id="IPR011611">
    <property type="entry name" value="PfkB_dom"/>
</dbReference>
<evidence type="ECO:0000256" key="2">
    <source>
        <dbReference type="ARBA" id="ARBA00022679"/>
    </source>
</evidence>
<dbReference type="OrthoDB" id="9813569at2"/>
<dbReference type="Proteomes" id="UP000184420">
    <property type="component" value="Unassembled WGS sequence"/>
</dbReference>